<evidence type="ECO:0000313" key="1">
    <source>
        <dbReference type="EMBL" id="OCB70431.1"/>
    </source>
</evidence>
<comment type="caution">
    <text evidence="1">The sequence shown here is derived from an EMBL/GenBank/DDBJ whole genome shotgun (WGS) entry which is preliminary data.</text>
</comment>
<organism evidence="1 2">
    <name type="scientific">Flavobacterium crassostreae</name>
    <dbReference type="NCBI Taxonomy" id="1763534"/>
    <lineage>
        <taxon>Bacteria</taxon>
        <taxon>Pseudomonadati</taxon>
        <taxon>Bacteroidota</taxon>
        <taxon>Flavobacteriia</taxon>
        <taxon>Flavobacteriales</taxon>
        <taxon>Flavobacteriaceae</taxon>
        <taxon>Flavobacterium</taxon>
    </lineage>
</organism>
<reference evidence="1 2" key="1">
    <citation type="submission" date="2016-03" db="EMBL/GenBank/DDBJ databases">
        <authorList>
            <person name="Ploux O."/>
        </authorList>
    </citation>
    <scope>NUCLEOTIDE SEQUENCE [LARGE SCALE GENOMIC DNA]</scope>
    <source>
        <strain evidence="1 2">LPB0076</strain>
    </source>
</reference>
<dbReference type="STRING" id="1763534.GCA_001831475_01439"/>
<proteinExistence type="predicted"/>
<dbReference type="RefSeq" id="WP_066336878.1">
    <property type="nucleotide sequence ID" value="NZ_CP017688.1"/>
</dbReference>
<protein>
    <submittedName>
        <fullName evidence="1">Uncharacterized protein</fullName>
    </submittedName>
</protein>
<sequence length="90" mass="9857">MDAFGGKIGALAGDKAKINSGEIAKNTKKILRSVNVNVTGNVNRTIKQTARGIKNVAPKVNDQFQKSVKNVFKTKTLEPINKFKENTNEK</sequence>
<dbReference type="Proteomes" id="UP000093510">
    <property type="component" value="Unassembled WGS sequence"/>
</dbReference>
<keyword evidence="2" id="KW-1185">Reference proteome</keyword>
<dbReference type="AlphaFoldDB" id="A0A1B9DL69"/>
<gene>
    <name evidence="1" type="ORF">LPBF_12005</name>
</gene>
<accession>A0A1B9DL69</accession>
<dbReference type="EMBL" id="LVEP01000062">
    <property type="protein sequence ID" value="OCB70431.1"/>
    <property type="molecule type" value="Genomic_DNA"/>
</dbReference>
<name>A0A1B9DL69_9FLAO</name>
<evidence type="ECO:0000313" key="2">
    <source>
        <dbReference type="Proteomes" id="UP000093510"/>
    </source>
</evidence>